<protein>
    <submittedName>
        <fullName evidence="2">Uncharacterized protein</fullName>
    </submittedName>
</protein>
<keyword evidence="1" id="KW-0472">Membrane</keyword>
<organism evidence="2 3">
    <name type="scientific">Candidatus Thiomargarita nelsonii</name>
    <dbReference type="NCBI Taxonomy" id="1003181"/>
    <lineage>
        <taxon>Bacteria</taxon>
        <taxon>Pseudomonadati</taxon>
        <taxon>Pseudomonadota</taxon>
        <taxon>Gammaproteobacteria</taxon>
        <taxon>Thiotrichales</taxon>
        <taxon>Thiotrichaceae</taxon>
        <taxon>Thiomargarita</taxon>
    </lineage>
</organism>
<evidence type="ECO:0000313" key="3">
    <source>
        <dbReference type="Proteomes" id="UP000030428"/>
    </source>
</evidence>
<dbReference type="AlphaFoldDB" id="A0A0A6PG33"/>
<evidence type="ECO:0000313" key="2">
    <source>
        <dbReference type="EMBL" id="KHD05014.1"/>
    </source>
</evidence>
<accession>A0A0A6PG33</accession>
<dbReference type="EMBL" id="JSZA02000037">
    <property type="protein sequence ID" value="KHD05014.1"/>
    <property type="molecule type" value="Genomic_DNA"/>
</dbReference>
<keyword evidence="1" id="KW-1133">Transmembrane helix</keyword>
<dbReference type="Proteomes" id="UP000030428">
    <property type="component" value="Unassembled WGS sequence"/>
</dbReference>
<proteinExistence type="predicted"/>
<sequence length="61" mass="6504">MVDTDTGGRIADICNVAPAVVNYVIAEEYQQEPHKVAAIVMLGNVMSFISLPIALVFALPS</sequence>
<keyword evidence="1" id="KW-0812">Transmembrane</keyword>
<evidence type="ECO:0000256" key="1">
    <source>
        <dbReference type="SAM" id="Phobius"/>
    </source>
</evidence>
<comment type="caution">
    <text evidence="2">The sequence shown here is derived from an EMBL/GenBank/DDBJ whole genome shotgun (WGS) entry which is preliminary data.</text>
</comment>
<name>A0A0A6PG33_9GAMM</name>
<feature type="transmembrane region" description="Helical" evidence="1">
    <location>
        <begin position="36"/>
        <end position="59"/>
    </location>
</feature>
<keyword evidence="3" id="KW-1185">Reference proteome</keyword>
<gene>
    <name evidence="2" type="ORF">PN36_11975</name>
</gene>
<reference evidence="2 3" key="1">
    <citation type="journal article" date="2016" name="Front. Microbiol.">
        <title>Single-Cell (Meta-)Genomics of a Dimorphic Candidatus Thiomargarita nelsonii Reveals Genomic Plasticity.</title>
        <authorList>
            <person name="Flood B.E."/>
            <person name="Fliss P."/>
            <person name="Jones D.S."/>
            <person name="Dick G.J."/>
            <person name="Jain S."/>
            <person name="Kaster A.K."/>
            <person name="Winkel M."/>
            <person name="Mussmann M."/>
            <person name="Bailey J."/>
        </authorList>
    </citation>
    <scope>NUCLEOTIDE SEQUENCE [LARGE SCALE GENOMIC DNA]</scope>
    <source>
        <strain evidence="2">Hydrate Ridge</strain>
    </source>
</reference>